<reference evidence="3 4" key="1">
    <citation type="submission" date="2020-06" db="EMBL/GenBank/DDBJ databases">
        <title>Dyadobacter sandarakinus sp. nov., isolated from the soil of the Arctic Yellow River Station.</title>
        <authorList>
            <person name="Zhang Y."/>
            <person name="Peng F."/>
        </authorList>
    </citation>
    <scope>NUCLEOTIDE SEQUENCE [LARGE SCALE GENOMIC DNA]</scope>
    <source>
        <strain evidence="3 4">Q3-56</strain>
    </source>
</reference>
<dbReference type="Gene3D" id="3.40.50.450">
    <property type="match status" value="1"/>
</dbReference>
<dbReference type="SUPFAM" id="SSF102405">
    <property type="entry name" value="MCP/YpsA-like"/>
    <property type="match status" value="1"/>
</dbReference>
<evidence type="ECO:0000256" key="1">
    <source>
        <dbReference type="ARBA" id="ARBA00006525"/>
    </source>
</evidence>
<dbReference type="EMBL" id="CP056775">
    <property type="protein sequence ID" value="QRR01447.1"/>
    <property type="molecule type" value="Genomic_DNA"/>
</dbReference>
<dbReference type="PANTHER" id="PTHR43022:SF1">
    <property type="entry name" value="PROTEIN SMF"/>
    <property type="match status" value="1"/>
</dbReference>
<dbReference type="Proteomes" id="UP000612680">
    <property type="component" value="Chromosome"/>
</dbReference>
<sequence>MKNSVSENTKAVLLLTSPLIVGKGKNYADLLSISEYNRLARFLHEDKKQPLDLLKPDADDLLKSCAKVCDVDKLRRLLSRGFLLSQVLTDWQNRSIWVVSRADDSYPKKIKKKLKEDAPPILYGCGNISLVESEGLGVVGSRDVDDSLVDYTKAVAKLAVKAGKVIYSGGARGIDQAAMVGAIENLGAAVGIVADSLEKSATSRLYREALMNDRMLLLSPYDPKAGFNVGNAMNRNKLIYALSSATLVVNSDFNKGGTWNGAVEQLTKLHYSKVYVRSTGQPSKGLEALTRKGAFVWPNPADIESFASAIKGDYSQLSEKPLEKLFVKEVEISSKVDDVTSTPPPSNILPKNNLNPGEELFLKVKELIFTQLSAPKSIEEVAKILCVSNPQAKAWIDRLIKEQTVLKQPKTKRYMLKTQLALSSTL</sequence>
<keyword evidence="4" id="KW-1185">Reference proteome</keyword>
<protein>
    <submittedName>
        <fullName evidence="3">DNA-protecting protein DprA</fullName>
    </submittedName>
</protein>
<dbReference type="PANTHER" id="PTHR43022">
    <property type="entry name" value="PROTEIN SMF"/>
    <property type="match status" value="1"/>
</dbReference>
<organism evidence="3 4">
    <name type="scientific">Dyadobacter sandarakinus</name>
    <dbReference type="NCBI Taxonomy" id="2747268"/>
    <lineage>
        <taxon>Bacteria</taxon>
        <taxon>Pseudomonadati</taxon>
        <taxon>Bacteroidota</taxon>
        <taxon>Cytophagia</taxon>
        <taxon>Cytophagales</taxon>
        <taxon>Spirosomataceae</taxon>
        <taxon>Dyadobacter</taxon>
    </lineage>
</organism>
<name>A0ABX7I7C5_9BACT</name>
<feature type="domain" description="Smf/DprA SLOG" evidence="2">
    <location>
        <begin position="98"/>
        <end position="303"/>
    </location>
</feature>
<accession>A0ABX7I7C5</accession>
<dbReference type="InterPro" id="IPR057666">
    <property type="entry name" value="DrpA_SLOG"/>
</dbReference>
<gene>
    <name evidence="3" type="ORF">HWI92_11305</name>
</gene>
<comment type="similarity">
    <text evidence="1">Belongs to the DprA/Smf family.</text>
</comment>
<dbReference type="Pfam" id="PF02481">
    <property type="entry name" value="DNA_processg_A"/>
    <property type="match status" value="1"/>
</dbReference>
<dbReference type="RefSeq" id="WP_204663774.1">
    <property type="nucleotide sequence ID" value="NZ_CP056775.1"/>
</dbReference>
<evidence type="ECO:0000313" key="4">
    <source>
        <dbReference type="Proteomes" id="UP000612680"/>
    </source>
</evidence>
<evidence type="ECO:0000313" key="3">
    <source>
        <dbReference type="EMBL" id="QRR01447.1"/>
    </source>
</evidence>
<proteinExistence type="inferred from homology"/>
<evidence type="ECO:0000259" key="2">
    <source>
        <dbReference type="Pfam" id="PF02481"/>
    </source>
</evidence>
<dbReference type="InterPro" id="IPR003488">
    <property type="entry name" value="DprA"/>
</dbReference>